<dbReference type="RefSeq" id="WP_176303181.1">
    <property type="nucleotide sequence ID" value="NZ_JABWCV010000007.1"/>
</dbReference>
<comment type="caution">
    <text evidence="4">The sequence shown here is derived from an EMBL/GenBank/DDBJ whole genome shotgun (WGS) entry which is preliminary data.</text>
</comment>
<organism evidence="4 5">
    <name type="scientific">Vreelandella maris</name>
    <dbReference type="NCBI Taxonomy" id="2729617"/>
    <lineage>
        <taxon>Bacteria</taxon>
        <taxon>Pseudomonadati</taxon>
        <taxon>Pseudomonadota</taxon>
        <taxon>Gammaproteobacteria</taxon>
        <taxon>Oceanospirillales</taxon>
        <taxon>Halomonadaceae</taxon>
        <taxon>Vreelandella</taxon>
    </lineage>
</organism>
<dbReference type="InterPro" id="IPR047057">
    <property type="entry name" value="MerR_fam"/>
</dbReference>
<reference evidence="4 5" key="1">
    <citation type="submission" date="2020-06" db="EMBL/GenBank/DDBJ databases">
        <title>Halomonas sp. QX-1 draft genome sequence.</title>
        <authorList>
            <person name="Qiu X."/>
        </authorList>
    </citation>
    <scope>NUCLEOTIDE SEQUENCE [LARGE SCALE GENOMIC DNA]</scope>
    <source>
        <strain evidence="4 5">QX-1</strain>
    </source>
</reference>
<dbReference type="InterPro" id="IPR009061">
    <property type="entry name" value="DNA-bd_dom_put_sf"/>
</dbReference>
<dbReference type="AlphaFoldDB" id="A0A7Y6RCU0"/>
<dbReference type="SUPFAM" id="SSF46955">
    <property type="entry name" value="Putative DNA-binding domain"/>
    <property type="match status" value="1"/>
</dbReference>
<evidence type="ECO:0000256" key="1">
    <source>
        <dbReference type="ARBA" id="ARBA00023125"/>
    </source>
</evidence>
<sequence>MSRTYSISELASEFDLTTRSIRFYEDQELLHPSRRGQTRVYSSKDRVRLKLTIRGKRLGFSLAEIRELFELWDETRSGSKKQLHLMLSKIGDRRAALDQQMKDITMVQLELESAEIRCRQALEELLEKEPQEKQNEEERTGTSDKASAPSSATMH</sequence>
<keyword evidence="1 4" id="KW-0238">DNA-binding</keyword>
<dbReference type="PANTHER" id="PTHR30204">
    <property type="entry name" value="REDOX-CYCLING DRUG-SENSING TRANSCRIPTIONAL ACTIVATOR SOXR"/>
    <property type="match status" value="1"/>
</dbReference>
<dbReference type="SMART" id="SM00422">
    <property type="entry name" value="HTH_MERR"/>
    <property type="match status" value="1"/>
</dbReference>
<evidence type="ECO:0000259" key="3">
    <source>
        <dbReference type="PROSITE" id="PS50937"/>
    </source>
</evidence>
<feature type="compositionally biased region" description="Polar residues" evidence="2">
    <location>
        <begin position="143"/>
        <end position="155"/>
    </location>
</feature>
<dbReference type="Pfam" id="PF13411">
    <property type="entry name" value="MerR_1"/>
    <property type="match status" value="1"/>
</dbReference>
<name>A0A7Y6RCU0_9GAMM</name>
<dbReference type="Gene3D" id="1.10.1660.10">
    <property type="match status" value="1"/>
</dbReference>
<dbReference type="CDD" id="cd04776">
    <property type="entry name" value="HTH_GnyR"/>
    <property type="match status" value="1"/>
</dbReference>
<evidence type="ECO:0000313" key="4">
    <source>
        <dbReference type="EMBL" id="NVF14184.1"/>
    </source>
</evidence>
<dbReference type="PANTHER" id="PTHR30204:SF58">
    <property type="entry name" value="HTH-TYPE TRANSCRIPTIONAL REGULATOR YFMP"/>
    <property type="match status" value="1"/>
</dbReference>
<dbReference type="Proteomes" id="UP000589984">
    <property type="component" value="Unassembled WGS sequence"/>
</dbReference>
<accession>A0A7Y6RCU0</accession>
<dbReference type="PROSITE" id="PS50937">
    <property type="entry name" value="HTH_MERR_2"/>
    <property type="match status" value="1"/>
</dbReference>
<proteinExistence type="predicted"/>
<protein>
    <submittedName>
        <fullName evidence="4">MerR family DNA-binding transcriptional regulator</fullName>
    </submittedName>
</protein>
<feature type="compositionally biased region" description="Basic and acidic residues" evidence="2">
    <location>
        <begin position="125"/>
        <end position="142"/>
    </location>
</feature>
<gene>
    <name evidence="4" type="ORF">HUO07_08345</name>
</gene>
<evidence type="ECO:0000256" key="2">
    <source>
        <dbReference type="SAM" id="MobiDB-lite"/>
    </source>
</evidence>
<evidence type="ECO:0000313" key="5">
    <source>
        <dbReference type="Proteomes" id="UP000589984"/>
    </source>
</evidence>
<dbReference type="EMBL" id="JABWCV010000007">
    <property type="protein sequence ID" value="NVF14184.1"/>
    <property type="molecule type" value="Genomic_DNA"/>
</dbReference>
<dbReference type="GO" id="GO:0003677">
    <property type="term" value="F:DNA binding"/>
    <property type="evidence" value="ECO:0007669"/>
    <property type="project" value="UniProtKB-KW"/>
</dbReference>
<keyword evidence="5" id="KW-1185">Reference proteome</keyword>
<feature type="domain" description="HTH merR-type" evidence="3">
    <location>
        <begin position="4"/>
        <end position="71"/>
    </location>
</feature>
<dbReference type="GO" id="GO:0003700">
    <property type="term" value="F:DNA-binding transcription factor activity"/>
    <property type="evidence" value="ECO:0007669"/>
    <property type="project" value="InterPro"/>
</dbReference>
<dbReference type="InterPro" id="IPR000551">
    <property type="entry name" value="MerR-type_HTH_dom"/>
</dbReference>
<feature type="region of interest" description="Disordered" evidence="2">
    <location>
        <begin position="125"/>
        <end position="155"/>
    </location>
</feature>